<protein>
    <submittedName>
        <fullName evidence="1">Uncharacterized protein</fullName>
    </submittedName>
</protein>
<proteinExistence type="predicted"/>
<accession>A0A833TUK7</accession>
<name>A0A833TUK7_PHYIN</name>
<keyword evidence="2" id="KW-1185">Reference proteome</keyword>
<evidence type="ECO:0000313" key="1">
    <source>
        <dbReference type="EMBL" id="KAF4047021.1"/>
    </source>
</evidence>
<organism evidence="1 2">
    <name type="scientific">Phytophthora infestans</name>
    <name type="common">Potato late blight agent</name>
    <name type="synonym">Botrytis infestans</name>
    <dbReference type="NCBI Taxonomy" id="4787"/>
    <lineage>
        <taxon>Eukaryota</taxon>
        <taxon>Sar</taxon>
        <taxon>Stramenopiles</taxon>
        <taxon>Oomycota</taxon>
        <taxon>Peronosporomycetes</taxon>
        <taxon>Peronosporales</taxon>
        <taxon>Peronosporaceae</taxon>
        <taxon>Phytophthora</taxon>
    </lineage>
</organism>
<sequence length="77" mass="9093">MSFYSRQIWATRSKRLAYVVPLWGHTADLQQRRQQDEEKLTLRQIREERSTSDLAAAIGPTELLRENLPRTHVARVF</sequence>
<reference evidence="1" key="1">
    <citation type="submission" date="2020-04" db="EMBL/GenBank/DDBJ databases">
        <title>Hybrid Assembly of Korean Phytophthora infestans isolates.</title>
        <authorList>
            <person name="Prokchorchik M."/>
            <person name="Lee Y."/>
            <person name="Seo J."/>
            <person name="Cho J.-H."/>
            <person name="Park Y.-E."/>
            <person name="Jang D.-C."/>
            <person name="Im J.-S."/>
            <person name="Choi J.-G."/>
            <person name="Park H.-J."/>
            <person name="Lee G.-B."/>
            <person name="Lee Y.-G."/>
            <person name="Hong S.-Y."/>
            <person name="Cho K."/>
            <person name="Sohn K.H."/>
        </authorList>
    </citation>
    <scope>NUCLEOTIDE SEQUENCE</scope>
    <source>
        <strain evidence="1">KR_1_A1</strain>
    </source>
</reference>
<comment type="caution">
    <text evidence="1">The sequence shown here is derived from an EMBL/GenBank/DDBJ whole genome shotgun (WGS) entry which is preliminary data.</text>
</comment>
<dbReference type="Proteomes" id="UP000602510">
    <property type="component" value="Unassembled WGS sequence"/>
</dbReference>
<gene>
    <name evidence="1" type="ORF">GN244_ATG00546</name>
</gene>
<dbReference type="EMBL" id="WSZM01000008">
    <property type="protein sequence ID" value="KAF4047021.1"/>
    <property type="molecule type" value="Genomic_DNA"/>
</dbReference>
<dbReference type="AlphaFoldDB" id="A0A833TUK7"/>
<evidence type="ECO:0000313" key="2">
    <source>
        <dbReference type="Proteomes" id="UP000602510"/>
    </source>
</evidence>